<dbReference type="NCBIfam" id="NF001614">
    <property type="entry name" value="PRK00402.1"/>
    <property type="match status" value="1"/>
</dbReference>
<comment type="pathway">
    <text evidence="6">Amino-acid biosynthesis; L-leucine biosynthesis; L-leucine from 3-methyl-2-oxobutanoate: step 2/4.</text>
</comment>
<dbReference type="NCBIfam" id="TIGR01343">
    <property type="entry name" value="hacA_fam"/>
    <property type="match status" value="1"/>
</dbReference>
<evidence type="ECO:0000256" key="6">
    <source>
        <dbReference type="HAMAP-Rule" id="MF_01027"/>
    </source>
</evidence>
<dbReference type="HAMAP" id="MF_01027">
    <property type="entry name" value="LeuC_type2"/>
    <property type="match status" value="1"/>
</dbReference>
<dbReference type="NCBIfam" id="TIGR02086">
    <property type="entry name" value="IPMI_arch"/>
    <property type="match status" value="1"/>
</dbReference>
<evidence type="ECO:0000256" key="2">
    <source>
        <dbReference type="ARBA" id="ARBA00022723"/>
    </source>
</evidence>
<gene>
    <name evidence="6 8" type="primary">leuC</name>
    <name evidence="8" type="ORF">KL86DPRO_11578</name>
</gene>
<organism evidence="8">
    <name type="scientific">uncultured delta proteobacterium</name>
    <dbReference type="NCBI Taxonomy" id="34034"/>
    <lineage>
        <taxon>Bacteria</taxon>
        <taxon>Deltaproteobacteria</taxon>
        <taxon>environmental samples</taxon>
    </lineage>
</organism>
<dbReference type="InterPro" id="IPR006251">
    <property type="entry name" value="Homoacnase/IPMdehydase_lsu"/>
</dbReference>
<dbReference type="PRINTS" id="PR00415">
    <property type="entry name" value="ACONITASE"/>
</dbReference>
<dbReference type="GO" id="GO:0009098">
    <property type="term" value="P:L-leucine biosynthetic process"/>
    <property type="evidence" value="ECO:0007669"/>
    <property type="project" value="UniProtKB-UniRule"/>
</dbReference>
<dbReference type="Pfam" id="PF00330">
    <property type="entry name" value="Aconitase"/>
    <property type="match status" value="2"/>
</dbReference>
<evidence type="ECO:0000256" key="4">
    <source>
        <dbReference type="ARBA" id="ARBA00023014"/>
    </source>
</evidence>
<comment type="function">
    <text evidence="6">Catalyzes the isomerization between 2-isopropylmalate and 3-isopropylmalate, via the formation of 2-isopropylmaleate.</text>
</comment>
<evidence type="ECO:0000259" key="7">
    <source>
        <dbReference type="Pfam" id="PF00330"/>
    </source>
</evidence>
<dbReference type="InterPro" id="IPR050067">
    <property type="entry name" value="IPM_dehydratase_rel_enz"/>
</dbReference>
<dbReference type="UniPathway" id="UPA00048">
    <property type="reaction ID" value="UER00071"/>
</dbReference>
<evidence type="ECO:0000256" key="1">
    <source>
        <dbReference type="ARBA" id="ARBA00022485"/>
    </source>
</evidence>
<dbReference type="GO" id="GO:0046872">
    <property type="term" value="F:metal ion binding"/>
    <property type="evidence" value="ECO:0007669"/>
    <property type="project" value="UniProtKB-KW"/>
</dbReference>
<keyword evidence="4 6" id="KW-0411">Iron-sulfur</keyword>
<keyword evidence="5 6" id="KW-0456">Lyase</keyword>
<dbReference type="EMBL" id="FLUQ01000001">
    <property type="protein sequence ID" value="SBV99383.1"/>
    <property type="molecule type" value="Genomic_DNA"/>
</dbReference>
<dbReference type="PANTHER" id="PTHR43822:SF2">
    <property type="entry name" value="HOMOACONITASE, MITOCHONDRIAL"/>
    <property type="match status" value="1"/>
</dbReference>
<keyword evidence="6" id="KW-0028">Amino-acid biosynthesis</keyword>
<protein>
    <recommendedName>
        <fullName evidence="6">3-isopropylmalate dehydratase large subunit</fullName>
        <ecNumber evidence="6">4.2.1.33</ecNumber>
    </recommendedName>
    <alternativeName>
        <fullName evidence="6">Alpha-IPM isomerase</fullName>
        <shortName evidence="6">IPMI</shortName>
    </alternativeName>
    <alternativeName>
        <fullName evidence="6">Isopropylmalate isomerase</fullName>
    </alternativeName>
</protein>
<keyword evidence="6" id="KW-0432">Leucine biosynthesis</keyword>
<proteinExistence type="inferred from homology"/>
<comment type="catalytic activity">
    <reaction evidence="6">
        <text>(2R,3S)-3-isopropylmalate = (2S)-2-isopropylmalate</text>
        <dbReference type="Rhea" id="RHEA:32287"/>
        <dbReference type="ChEBI" id="CHEBI:1178"/>
        <dbReference type="ChEBI" id="CHEBI:35121"/>
        <dbReference type="EC" id="4.2.1.33"/>
    </reaction>
</comment>
<evidence type="ECO:0000313" key="8">
    <source>
        <dbReference type="EMBL" id="SBV99383.1"/>
    </source>
</evidence>
<dbReference type="CDD" id="cd01583">
    <property type="entry name" value="IPMI"/>
    <property type="match status" value="1"/>
</dbReference>
<dbReference type="PANTHER" id="PTHR43822">
    <property type="entry name" value="HOMOACONITASE, MITOCHONDRIAL-RELATED"/>
    <property type="match status" value="1"/>
</dbReference>
<name>A0A212JIW2_9DELT</name>
<evidence type="ECO:0000256" key="5">
    <source>
        <dbReference type="ARBA" id="ARBA00023239"/>
    </source>
</evidence>
<keyword evidence="1 6" id="KW-0004">4Fe-4S</keyword>
<accession>A0A212JIW2</accession>
<sequence>MSMHAVEKVLAFHAGKASVSTGEIVNCAVDVAGINDLYLQTVRSFFEVGGKKVAVPENVFIFMDHYAPASSIMQADNQKQFREFAREQGIDGVMDIDQGVCHQVVIDHGLSRPGKLVVITDSHTTIHGALGAFGTGVGATDMATILLTGKLWFRVPEVIRINLEGKLRPGVFAKDVILHVIGKLKADYGVYRAVEFTGPALASIPMSERFTLCNMTTEMGAKTAWIQPDAVTFDFLKAKGVSEYTVYDTDKGFAYFAEHNFDLSGLEPQLAAPHSVDNVGSISQFAGKPVQQAYLGTCTGGRLEDLTVAARILAGKHIAKDTRFIVVPASKKVLLDAMKTGVMQTLVEAGATFVTPGCAACLGVHEGMLASGETCISASSRNFPGRMGSGKAEIFLGSPASVAAAALTGKLTDPAPYLA</sequence>
<dbReference type="Gene3D" id="3.30.499.10">
    <property type="entry name" value="Aconitase, domain 3"/>
    <property type="match status" value="2"/>
</dbReference>
<feature type="binding site" evidence="6">
    <location>
        <position position="358"/>
    </location>
    <ligand>
        <name>[4Fe-4S] cluster</name>
        <dbReference type="ChEBI" id="CHEBI:49883"/>
    </ligand>
</feature>
<comment type="cofactor">
    <cofactor evidence="6">
        <name>[4Fe-4S] cluster</name>
        <dbReference type="ChEBI" id="CHEBI:49883"/>
    </cofactor>
    <text evidence="6">Binds 1 [4Fe-4S] cluster per subunit.</text>
</comment>
<comment type="subunit">
    <text evidence="6">Heterodimer of LeuC and LeuD.</text>
</comment>
<dbReference type="SUPFAM" id="SSF53732">
    <property type="entry name" value="Aconitase iron-sulfur domain"/>
    <property type="match status" value="1"/>
</dbReference>
<dbReference type="InterPro" id="IPR001030">
    <property type="entry name" value="Acoase/IPM_deHydtase_lsu_aba"/>
</dbReference>
<dbReference type="InterPro" id="IPR033941">
    <property type="entry name" value="IPMI_cat"/>
</dbReference>
<dbReference type="InterPro" id="IPR036008">
    <property type="entry name" value="Aconitase_4Fe-4S_dom"/>
</dbReference>
<reference evidence="8" key="1">
    <citation type="submission" date="2016-04" db="EMBL/GenBank/DDBJ databases">
        <authorList>
            <person name="Evans L.H."/>
            <person name="Alamgir A."/>
            <person name="Owens N."/>
            <person name="Weber N.D."/>
            <person name="Virtaneva K."/>
            <person name="Barbian K."/>
            <person name="Babar A."/>
            <person name="Rosenke K."/>
        </authorList>
    </citation>
    <scope>NUCLEOTIDE SEQUENCE</scope>
    <source>
        <strain evidence="8">86</strain>
    </source>
</reference>
<dbReference type="AlphaFoldDB" id="A0A212JIW2"/>
<keyword evidence="6" id="KW-0100">Branched-chain amino acid biosynthesis</keyword>
<keyword evidence="3 6" id="KW-0408">Iron</keyword>
<dbReference type="GO" id="GO:0051539">
    <property type="term" value="F:4 iron, 4 sulfur cluster binding"/>
    <property type="evidence" value="ECO:0007669"/>
    <property type="project" value="UniProtKB-KW"/>
</dbReference>
<evidence type="ECO:0000256" key="3">
    <source>
        <dbReference type="ARBA" id="ARBA00023004"/>
    </source>
</evidence>
<dbReference type="EC" id="4.2.1.33" evidence="6"/>
<dbReference type="GO" id="GO:0003861">
    <property type="term" value="F:3-isopropylmalate dehydratase activity"/>
    <property type="evidence" value="ECO:0007669"/>
    <property type="project" value="UniProtKB-UniRule"/>
</dbReference>
<feature type="binding site" evidence="6">
    <location>
        <position position="361"/>
    </location>
    <ligand>
        <name>[4Fe-4S] cluster</name>
        <dbReference type="ChEBI" id="CHEBI:49883"/>
    </ligand>
</feature>
<keyword evidence="2 6" id="KW-0479">Metal-binding</keyword>
<dbReference type="InterPro" id="IPR015931">
    <property type="entry name" value="Acnase/IPM_dHydase_lsu_aba_1/3"/>
</dbReference>
<feature type="binding site" evidence="6">
    <location>
        <position position="298"/>
    </location>
    <ligand>
        <name>[4Fe-4S] cluster</name>
        <dbReference type="ChEBI" id="CHEBI:49883"/>
    </ligand>
</feature>
<feature type="domain" description="Aconitase/3-isopropylmalate dehydratase large subunit alpha/beta/alpha" evidence="7">
    <location>
        <begin position="287"/>
        <end position="409"/>
    </location>
</feature>
<comment type="similarity">
    <text evidence="6">Belongs to the aconitase/IPM isomerase family. LeuC type 2 subfamily.</text>
</comment>
<dbReference type="InterPro" id="IPR011826">
    <property type="entry name" value="HAcnase/IPMdehydase_lsu_prok"/>
</dbReference>
<feature type="domain" description="Aconitase/3-isopropylmalate dehydratase large subunit alpha/beta/alpha" evidence="7">
    <location>
        <begin position="22"/>
        <end position="286"/>
    </location>
</feature>